<feature type="transmembrane region" description="Helical" evidence="2">
    <location>
        <begin position="121"/>
        <end position="139"/>
    </location>
</feature>
<comment type="caution">
    <text evidence="4">The sequence shown here is derived from an EMBL/GenBank/DDBJ whole genome shotgun (WGS) entry which is preliminary data.</text>
</comment>
<dbReference type="GO" id="GO:0005886">
    <property type="term" value="C:plasma membrane"/>
    <property type="evidence" value="ECO:0007669"/>
    <property type="project" value="TreeGrafter"/>
</dbReference>
<organism evidence="4 5">
    <name type="scientific">Haloactinospora alba</name>
    <dbReference type="NCBI Taxonomy" id="405555"/>
    <lineage>
        <taxon>Bacteria</taxon>
        <taxon>Bacillati</taxon>
        <taxon>Actinomycetota</taxon>
        <taxon>Actinomycetes</taxon>
        <taxon>Streptosporangiales</taxon>
        <taxon>Nocardiopsidaceae</taxon>
        <taxon>Haloactinospora</taxon>
    </lineage>
</organism>
<dbReference type="InterPro" id="IPR050882">
    <property type="entry name" value="Prepilin_peptidase/N-MTase"/>
</dbReference>
<evidence type="ECO:0000259" key="3">
    <source>
        <dbReference type="Pfam" id="PF01478"/>
    </source>
</evidence>
<dbReference type="EMBL" id="VFQC01000001">
    <property type="protein sequence ID" value="TQN32002.1"/>
    <property type="molecule type" value="Genomic_DNA"/>
</dbReference>
<dbReference type="GO" id="GO:0006465">
    <property type="term" value="P:signal peptide processing"/>
    <property type="evidence" value="ECO:0007669"/>
    <property type="project" value="TreeGrafter"/>
</dbReference>
<dbReference type="OrthoDB" id="2087435at2"/>
<evidence type="ECO:0000256" key="2">
    <source>
        <dbReference type="SAM" id="Phobius"/>
    </source>
</evidence>
<keyword evidence="5" id="KW-1185">Reference proteome</keyword>
<dbReference type="Pfam" id="PF01478">
    <property type="entry name" value="Peptidase_A24"/>
    <property type="match status" value="1"/>
</dbReference>
<dbReference type="InterPro" id="IPR000045">
    <property type="entry name" value="Prepilin_IV_endopep_pep"/>
</dbReference>
<protein>
    <submittedName>
        <fullName evidence="4">Leader peptidase (Prepilin peptidase)/N-methyltransferase</fullName>
    </submittedName>
</protein>
<dbReference type="Proteomes" id="UP000317422">
    <property type="component" value="Unassembled WGS sequence"/>
</dbReference>
<comment type="similarity">
    <text evidence="1">Belongs to the peptidase A24 family.</text>
</comment>
<feature type="domain" description="Prepilin type IV endopeptidase peptidase" evidence="3">
    <location>
        <begin position="123"/>
        <end position="234"/>
    </location>
</feature>
<dbReference type="AlphaFoldDB" id="A0A543NJL2"/>
<dbReference type="PANTHER" id="PTHR30487:SF0">
    <property type="entry name" value="PREPILIN LEADER PEPTIDASE_N-METHYLTRANSFERASE-RELATED"/>
    <property type="match status" value="1"/>
</dbReference>
<evidence type="ECO:0000313" key="5">
    <source>
        <dbReference type="Proteomes" id="UP000317422"/>
    </source>
</evidence>
<keyword evidence="4" id="KW-0808">Transferase</keyword>
<dbReference type="GO" id="GO:0008168">
    <property type="term" value="F:methyltransferase activity"/>
    <property type="evidence" value="ECO:0007669"/>
    <property type="project" value="UniProtKB-KW"/>
</dbReference>
<name>A0A543NJL2_9ACTN</name>
<reference evidence="4 5" key="1">
    <citation type="submission" date="2019-06" db="EMBL/GenBank/DDBJ databases">
        <title>Sequencing the genomes of 1000 actinobacteria strains.</title>
        <authorList>
            <person name="Klenk H.-P."/>
        </authorList>
    </citation>
    <scope>NUCLEOTIDE SEQUENCE [LARGE SCALE GENOMIC DNA]</scope>
    <source>
        <strain evidence="4 5">DSM 45015</strain>
    </source>
</reference>
<dbReference type="GO" id="GO:0004190">
    <property type="term" value="F:aspartic-type endopeptidase activity"/>
    <property type="evidence" value="ECO:0007669"/>
    <property type="project" value="InterPro"/>
</dbReference>
<evidence type="ECO:0000313" key="4">
    <source>
        <dbReference type="EMBL" id="TQN32002.1"/>
    </source>
</evidence>
<keyword evidence="2" id="KW-0472">Membrane</keyword>
<dbReference type="GO" id="GO:0032259">
    <property type="term" value="P:methylation"/>
    <property type="evidence" value="ECO:0007669"/>
    <property type="project" value="UniProtKB-KW"/>
</dbReference>
<proteinExistence type="inferred from homology"/>
<dbReference type="Gene3D" id="1.20.120.1220">
    <property type="match status" value="1"/>
</dbReference>
<accession>A0A543NJL2</accession>
<dbReference type="PANTHER" id="PTHR30487">
    <property type="entry name" value="TYPE 4 PREPILIN-LIKE PROTEINS LEADER PEPTIDE-PROCESSING ENZYME"/>
    <property type="match status" value="1"/>
</dbReference>
<gene>
    <name evidence="4" type="ORF">FHX37_1927</name>
</gene>
<dbReference type="RefSeq" id="WP_141923571.1">
    <property type="nucleotide sequence ID" value="NZ_VFQC01000001.1"/>
</dbReference>
<feature type="transmembrane region" description="Helical" evidence="2">
    <location>
        <begin position="252"/>
        <end position="273"/>
    </location>
</feature>
<feature type="transmembrane region" description="Helical" evidence="2">
    <location>
        <begin position="219"/>
        <end position="240"/>
    </location>
</feature>
<keyword evidence="2" id="KW-0812">Transmembrane</keyword>
<evidence type="ECO:0000256" key="1">
    <source>
        <dbReference type="ARBA" id="ARBA00005801"/>
    </source>
</evidence>
<feature type="transmembrane region" description="Helical" evidence="2">
    <location>
        <begin position="171"/>
        <end position="192"/>
    </location>
</feature>
<keyword evidence="4" id="KW-0489">Methyltransferase</keyword>
<feature type="transmembrane region" description="Helical" evidence="2">
    <location>
        <begin position="145"/>
        <end position="164"/>
    </location>
</feature>
<sequence>MLSLLPSAADAVFALCLGAAGIPVGLATGRTVSLFHRHEPASEASGPPPPSCPRCDAEVGFARWAPVPRDYRLPVRGRCPACATPVGESVPTAVLTAATFALVGLTRGLEGAGRAPAETVALLFLCSVGVLLSVVDARVQRLPNALVFPSYVVALVLLATASGLSADAGPMVGALLGLVGLWAFYWLLWFIYPAGMGWGDVKLAGVLGLYLGWEGTGSVVSATFLASLLSASLGLVLILLGRATRKSRIPFGPFMVAGALAVILFGDPMSLLFS</sequence>
<keyword evidence="2" id="KW-1133">Transmembrane helix</keyword>